<name>A0A537JGG9_9BACT</name>
<evidence type="ECO:0000313" key="1">
    <source>
        <dbReference type="EMBL" id="TMI82615.1"/>
    </source>
</evidence>
<evidence type="ECO:0000313" key="2">
    <source>
        <dbReference type="Proteomes" id="UP000320048"/>
    </source>
</evidence>
<protein>
    <submittedName>
        <fullName evidence="1">ParB/RepB/Spo0J family partition protein</fullName>
    </submittedName>
</protein>
<dbReference type="InterPro" id="IPR036086">
    <property type="entry name" value="ParB/Sulfiredoxin_sf"/>
</dbReference>
<comment type="caution">
    <text evidence="1">The sequence shown here is derived from an EMBL/GenBank/DDBJ whole genome shotgun (WGS) entry which is preliminary data.</text>
</comment>
<dbReference type="SUPFAM" id="SSF110849">
    <property type="entry name" value="ParB/Sulfiredoxin"/>
    <property type="match status" value="1"/>
</dbReference>
<organism evidence="1 2">
    <name type="scientific">Candidatus Segetimicrobium genomatis</name>
    <dbReference type="NCBI Taxonomy" id="2569760"/>
    <lineage>
        <taxon>Bacteria</taxon>
        <taxon>Bacillati</taxon>
        <taxon>Candidatus Sysuimicrobiota</taxon>
        <taxon>Candidatus Sysuimicrobiia</taxon>
        <taxon>Candidatus Sysuimicrobiales</taxon>
        <taxon>Candidatus Segetimicrobiaceae</taxon>
        <taxon>Candidatus Segetimicrobium</taxon>
    </lineage>
</organism>
<reference evidence="1 2" key="1">
    <citation type="journal article" date="2019" name="Nat. Microbiol.">
        <title>Mediterranean grassland soil C-N compound turnover is dependent on rainfall and depth, and is mediated by genomically divergent microorganisms.</title>
        <authorList>
            <person name="Diamond S."/>
            <person name="Andeer P.F."/>
            <person name="Li Z."/>
            <person name="Crits-Christoph A."/>
            <person name="Burstein D."/>
            <person name="Anantharaman K."/>
            <person name="Lane K.R."/>
            <person name="Thomas B.C."/>
            <person name="Pan C."/>
            <person name="Northen T.R."/>
            <person name="Banfield J.F."/>
        </authorList>
    </citation>
    <scope>NUCLEOTIDE SEQUENCE [LARGE SCALE GENOMIC DNA]</scope>
    <source>
        <strain evidence="1">NP_7</strain>
    </source>
</reference>
<dbReference type="EMBL" id="VBAO01000117">
    <property type="protein sequence ID" value="TMI82615.1"/>
    <property type="molecule type" value="Genomic_DNA"/>
</dbReference>
<dbReference type="Proteomes" id="UP000320048">
    <property type="component" value="Unassembled WGS sequence"/>
</dbReference>
<accession>A0A537JGG9</accession>
<gene>
    <name evidence="1" type="ORF">E6H04_04465</name>
</gene>
<sequence length="302" mass="33968">MSHWTVFPDTAPSKQAGALAEQIERDGGHPLAIYQDPVGDHWQICCLLPMAKVEPTPYQRDPSPTHIKRLLNAVKKVDRFVDPIVVVSPRPGVYWTPNGNHRRAVLEKLKGALIPAIAIPEADVAFQILALNTEKAHNLKEKSLEVIRMYRGLMTEDPTAGEEEYAFQFEAPHFITLGLLYETNKRFAGGAFAPILRRVDKFLKGAFPKTFPEREERAGMVRRADEVLGDVVARLKKRGIGHPYVKNFVLSRTTPLTRQRKTLPGFEQTFKKLAANLEEFDVAKVRYEDVQRAAVVVPPAAE</sequence>
<dbReference type="AlphaFoldDB" id="A0A537JGG9"/>
<proteinExistence type="predicted"/>